<organism evidence="2 4">
    <name type="scientific">Flavobacterium hydatis</name>
    <name type="common">Cytophaga aquatilis</name>
    <dbReference type="NCBI Taxonomy" id="991"/>
    <lineage>
        <taxon>Bacteria</taxon>
        <taxon>Pseudomonadati</taxon>
        <taxon>Bacteroidota</taxon>
        <taxon>Flavobacteriia</taxon>
        <taxon>Flavobacteriales</taxon>
        <taxon>Flavobacteriaceae</taxon>
        <taxon>Flavobacterium</taxon>
    </lineage>
</organism>
<keyword evidence="5" id="KW-1185">Reference proteome</keyword>
<proteinExistence type="predicted"/>
<accession>A0A086AGU7</accession>
<dbReference type="Proteomes" id="UP000198424">
    <property type="component" value="Unassembled WGS sequence"/>
</dbReference>
<evidence type="ECO:0000313" key="4">
    <source>
        <dbReference type="Proteomes" id="UP000028712"/>
    </source>
</evidence>
<dbReference type="STRING" id="991.IW20_12415"/>
<dbReference type="Gene3D" id="3.90.1150.200">
    <property type="match status" value="1"/>
</dbReference>
<comment type="caution">
    <text evidence="2">The sequence shown here is derived from an EMBL/GenBank/DDBJ whole genome shotgun (WGS) entry which is preliminary data.</text>
</comment>
<protein>
    <recommendedName>
        <fullName evidence="1">YdhG-like domain-containing protein</fullName>
    </recommendedName>
</protein>
<dbReference type="eggNOG" id="COG5646">
    <property type="taxonomic scope" value="Bacteria"/>
</dbReference>
<evidence type="ECO:0000313" key="2">
    <source>
        <dbReference type="EMBL" id="KFF15911.1"/>
    </source>
</evidence>
<dbReference type="Pfam" id="PF08818">
    <property type="entry name" value="DUF1801"/>
    <property type="match status" value="1"/>
</dbReference>
<dbReference type="InterPro" id="IPR014922">
    <property type="entry name" value="YdhG-like"/>
</dbReference>
<dbReference type="SUPFAM" id="SSF159888">
    <property type="entry name" value="YdhG-like"/>
    <property type="match status" value="1"/>
</dbReference>
<dbReference type="Proteomes" id="UP000028712">
    <property type="component" value="Unassembled WGS sequence"/>
</dbReference>
<dbReference type="OrthoDB" id="115213at2"/>
<name>A0A086AGU7_FLAHY</name>
<sequence length="121" mass="13681">MISSKPKTIDEYIAGFPVEIQEILEQVRQTIKQAAPNAEEKISYAIPTFTLNGNLVHFAAFKNHIGFYALPSGNEAFQEQLSIYKSGKGSIQFPLNKPMPLDLITKIVKFRVKENLEKIKK</sequence>
<evidence type="ECO:0000313" key="5">
    <source>
        <dbReference type="Proteomes" id="UP000198424"/>
    </source>
</evidence>
<reference evidence="3 5" key="2">
    <citation type="submission" date="2016-11" db="EMBL/GenBank/DDBJ databases">
        <title>Whole genomes of Flavobacteriaceae.</title>
        <authorList>
            <person name="Stine C."/>
            <person name="Li C."/>
            <person name="Tadesse D."/>
        </authorList>
    </citation>
    <scope>NUCLEOTIDE SEQUENCE [LARGE SCALE GENOMIC DNA]</scope>
    <source>
        <strain evidence="3 5">ATCC 29551</strain>
    </source>
</reference>
<evidence type="ECO:0000313" key="3">
    <source>
        <dbReference type="EMBL" id="OXA88844.1"/>
    </source>
</evidence>
<feature type="domain" description="YdhG-like" evidence="1">
    <location>
        <begin position="21"/>
        <end position="112"/>
    </location>
</feature>
<evidence type="ECO:0000259" key="1">
    <source>
        <dbReference type="Pfam" id="PF08818"/>
    </source>
</evidence>
<reference evidence="2 4" key="1">
    <citation type="submission" date="2014-07" db="EMBL/GenBank/DDBJ databases">
        <title>Genome of Flavobacterium hydatis DSM 2063.</title>
        <authorList>
            <person name="Pipes S.E."/>
            <person name="Stropko S.J."/>
            <person name="Newman J.D."/>
        </authorList>
    </citation>
    <scope>NUCLEOTIDE SEQUENCE [LARGE SCALE GENOMIC DNA]</scope>
    <source>
        <strain evidence="2 4">DSM 2063</strain>
    </source>
</reference>
<gene>
    <name evidence="3" type="ORF">B0A62_21655</name>
    <name evidence="2" type="ORF">IW20_12415</name>
</gene>
<dbReference type="EMBL" id="JPRM01000017">
    <property type="protein sequence ID" value="KFF15911.1"/>
    <property type="molecule type" value="Genomic_DNA"/>
</dbReference>
<dbReference type="RefSeq" id="WP_035622515.1">
    <property type="nucleotide sequence ID" value="NZ_JBEWQG010000002.1"/>
</dbReference>
<dbReference type="EMBL" id="MUGY01000032">
    <property type="protein sequence ID" value="OXA88844.1"/>
    <property type="molecule type" value="Genomic_DNA"/>
</dbReference>
<dbReference type="AlphaFoldDB" id="A0A086AGU7"/>